<name>A0A840ULM9_9GAMM</name>
<dbReference type="Pfam" id="PF03060">
    <property type="entry name" value="NMO"/>
    <property type="match status" value="1"/>
</dbReference>
<dbReference type="GO" id="GO:0018580">
    <property type="term" value="F:nitronate monooxygenase activity"/>
    <property type="evidence" value="ECO:0007669"/>
    <property type="project" value="InterPro"/>
</dbReference>
<evidence type="ECO:0000313" key="12">
    <source>
        <dbReference type="EMBL" id="MBB5321757.1"/>
    </source>
</evidence>
<comment type="caution">
    <text evidence="12">The sequence shown here is derived from an EMBL/GenBank/DDBJ whole genome shotgun (WGS) entry which is preliminary data.</text>
</comment>
<keyword evidence="5" id="KW-0288">FMN</keyword>
<dbReference type="RefSeq" id="WP_183703997.1">
    <property type="nucleotide sequence ID" value="NZ_JACHFE010000005.1"/>
</dbReference>
<reference evidence="12 13" key="1">
    <citation type="submission" date="2020-08" db="EMBL/GenBank/DDBJ databases">
        <title>Genomic Encyclopedia of Type Strains, Phase IV (KMG-IV): sequencing the most valuable type-strain genomes for metagenomic binning, comparative biology and taxonomic classification.</title>
        <authorList>
            <person name="Goeker M."/>
        </authorList>
    </citation>
    <scope>NUCLEOTIDE SEQUENCE [LARGE SCALE GENOMIC DNA]</scope>
    <source>
        <strain evidence="12 13">DSM 22359</strain>
    </source>
</reference>
<evidence type="ECO:0000256" key="4">
    <source>
        <dbReference type="ARBA" id="ARBA00022630"/>
    </source>
</evidence>
<evidence type="ECO:0000256" key="1">
    <source>
        <dbReference type="ARBA" id="ARBA00001917"/>
    </source>
</evidence>
<dbReference type="Gene3D" id="3.20.20.70">
    <property type="entry name" value="Aldolase class I"/>
    <property type="match status" value="1"/>
</dbReference>
<dbReference type="Proteomes" id="UP000591735">
    <property type="component" value="Unassembled WGS sequence"/>
</dbReference>
<dbReference type="GO" id="GO:0009636">
    <property type="term" value="P:response to toxic substance"/>
    <property type="evidence" value="ECO:0007669"/>
    <property type="project" value="UniProtKB-KW"/>
</dbReference>
<gene>
    <name evidence="12" type="ORF">HNR38_002251</name>
</gene>
<evidence type="ECO:0000256" key="6">
    <source>
        <dbReference type="ARBA" id="ARBA00022741"/>
    </source>
</evidence>
<evidence type="ECO:0000256" key="3">
    <source>
        <dbReference type="ARBA" id="ARBA00022575"/>
    </source>
</evidence>
<dbReference type="InterPro" id="IPR013785">
    <property type="entry name" value="Aldolase_TIM"/>
</dbReference>
<protein>
    <recommendedName>
        <fullName evidence="11">Nitronate monooxygenase</fullName>
    </recommendedName>
    <alternativeName>
        <fullName evidence="9">Propionate 3-nitronate monooxygenase</fullName>
    </alternativeName>
</protein>
<organism evidence="12 13">
    <name type="scientific">Marinobacter oulmenensis</name>
    <dbReference type="NCBI Taxonomy" id="643747"/>
    <lineage>
        <taxon>Bacteria</taxon>
        <taxon>Pseudomonadati</taxon>
        <taxon>Pseudomonadota</taxon>
        <taxon>Gammaproteobacteria</taxon>
        <taxon>Pseudomonadales</taxon>
        <taxon>Marinobacteraceae</taxon>
        <taxon>Marinobacter</taxon>
    </lineage>
</organism>
<evidence type="ECO:0000256" key="7">
    <source>
        <dbReference type="ARBA" id="ARBA00023002"/>
    </source>
</evidence>
<dbReference type="FunFam" id="3.20.20.70:FF:000154">
    <property type="entry name" value="Probable nitronate monooxygenase"/>
    <property type="match status" value="1"/>
</dbReference>
<dbReference type="SUPFAM" id="SSF51412">
    <property type="entry name" value="Inosine monophosphate dehydrogenase (IMPDH)"/>
    <property type="match status" value="1"/>
</dbReference>
<comment type="catalytic activity">
    <reaction evidence="10">
        <text>3 propionate 3-nitronate + 3 O2 + H2O = 3 3-oxopropanoate + 2 nitrate + nitrite + H2O2 + 3 H(+)</text>
        <dbReference type="Rhea" id="RHEA:57332"/>
        <dbReference type="ChEBI" id="CHEBI:15377"/>
        <dbReference type="ChEBI" id="CHEBI:15378"/>
        <dbReference type="ChEBI" id="CHEBI:15379"/>
        <dbReference type="ChEBI" id="CHEBI:16240"/>
        <dbReference type="ChEBI" id="CHEBI:16301"/>
        <dbReference type="ChEBI" id="CHEBI:17632"/>
        <dbReference type="ChEBI" id="CHEBI:33190"/>
        <dbReference type="ChEBI" id="CHEBI:136067"/>
    </reaction>
</comment>
<dbReference type="GO" id="GO:0000166">
    <property type="term" value="F:nucleotide binding"/>
    <property type="evidence" value="ECO:0007669"/>
    <property type="project" value="UniProtKB-KW"/>
</dbReference>
<dbReference type="InterPro" id="IPR004136">
    <property type="entry name" value="NMO"/>
</dbReference>
<comment type="similarity">
    <text evidence="2">Belongs to the nitronate monooxygenase family. NMO class I subfamily.</text>
</comment>
<evidence type="ECO:0000256" key="2">
    <source>
        <dbReference type="ARBA" id="ARBA00009881"/>
    </source>
</evidence>
<evidence type="ECO:0000256" key="8">
    <source>
        <dbReference type="ARBA" id="ARBA00023033"/>
    </source>
</evidence>
<dbReference type="PANTHER" id="PTHR42747:SF3">
    <property type="entry name" value="NITRONATE MONOOXYGENASE-RELATED"/>
    <property type="match status" value="1"/>
</dbReference>
<dbReference type="CDD" id="cd04730">
    <property type="entry name" value="NPD_like"/>
    <property type="match status" value="1"/>
</dbReference>
<evidence type="ECO:0000313" key="13">
    <source>
        <dbReference type="Proteomes" id="UP000591735"/>
    </source>
</evidence>
<evidence type="ECO:0000256" key="10">
    <source>
        <dbReference type="ARBA" id="ARBA00049401"/>
    </source>
</evidence>
<proteinExistence type="inferred from homology"/>
<keyword evidence="4" id="KW-0285">Flavoprotein</keyword>
<dbReference type="PANTHER" id="PTHR42747">
    <property type="entry name" value="NITRONATE MONOOXYGENASE-RELATED"/>
    <property type="match status" value="1"/>
</dbReference>
<keyword evidence="3" id="KW-0216">Detoxification</keyword>
<keyword evidence="13" id="KW-1185">Reference proteome</keyword>
<dbReference type="AlphaFoldDB" id="A0A840ULM9"/>
<comment type="cofactor">
    <cofactor evidence="1">
        <name>FMN</name>
        <dbReference type="ChEBI" id="CHEBI:58210"/>
    </cofactor>
</comment>
<keyword evidence="6" id="KW-0547">Nucleotide-binding</keyword>
<sequence length="358" mass="37880">MTLSNSLTRLLNIQYPIIQAPMAGIATPELAAAVSNAGGLGSLGIGASSVEKARQMIRDTRALTDKPFNANVFCHREAVADPEREQRWIDYLQPVFEEFGAVPPSKLSTPYRSFNEDRVVLDMLLEERPAVVSFHFGVPPRAWVKSLREAGIVTFGCATTPEEAGIIEAAGIDVIVAQGAEAGGHRGVFEPEAGDRLLTTLPLTRLISREAKVPVVAAGGLMDGQGIRSVMAAGAAGAQLGTAFILCPESGADAGYRATLRSEHCRETRITRVISGRPARGIVNRFHTGIDRPDMPELPDYPIAYDAGKALIAAARAADSLAFAGYWAGQGAPQARELPAGELIGCLAREAGLVTPSA</sequence>
<accession>A0A840ULM9</accession>
<evidence type="ECO:0000256" key="11">
    <source>
        <dbReference type="ARBA" id="ARBA00067136"/>
    </source>
</evidence>
<evidence type="ECO:0000256" key="9">
    <source>
        <dbReference type="ARBA" id="ARBA00031155"/>
    </source>
</evidence>
<keyword evidence="7 12" id="KW-0560">Oxidoreductase</keyword>
<evidence type="ECO:0000256" key="5">
    <source>
        <dbReference type="ARBA" id="ARBA00022643"/>
    </source>
</evidence>
<dbReference type="EMBL" id="JACHFE010000005">
    <property type="protein sequence ID" value="MBB5321757.1"/>
    <property type="molecule type" value="Genomic_DNA"/>
</dbReference>
<keyword evidence="8 12" id="KW-0503">Monooxygenase</keyword>